<dbReference type="EMBL" id="UYYF01004680">
    <property type="protein sequence ID" value="VDN06347.1"/>
    <property type="molecule type" value="Genomic_DNA"/>
</dbReference>
<reference evidence="4" key="1">
    <citation type="submission" date="2017-02" db="UniProtKB">
        <authorList>
            <consortium name="WormBaseParasite"/>
        </authorList>
    </citation>
    <scope>IDENTIFICATION</scope>
</reference>
<organism evidence="4">
    <name type="scientific">Thelazia callipaeda</name>
    <name type="common">Oriental eyeworm</name>
    <name type="synonym">Parasitic nematode</name>
    <dbReference type="NCBI Taxonomy" id="103827"/>
    <lineage>
        <taxon>Eukaryota</taxon>
        <taxon>Metazoa</taxon>
        <taxon>Ecdysozoa</taxon>
        <taxon>Nematoda</taxon>
        <taxon>Chromadorea</taxon>
        <taxon>Rhabditida</taxon>
        <taxon>Spirurina</taxon>
        <taxon>Spiruromorpha</taxon>
        <taxon>Thelazioidea</taxon>
        <taxon>Thelaziidae</taxon>
        <taxon>Thelazia</taxon>
    </lineage>
</organism>
<keyword evidence="3" id="KW-1185">Reference proteome</keyword>
<accession>A0A0N5D6V4</accession>
<feature type="coiled-coil region" evidence="1">
    <location>
        <begin position="167"/>
        <end position="201"/>
    </location>
</feature>
<keyword evidence="1" id="KW-0175">Coiled coil</keyword>
<dbReference type="Proteomes" id="UP000276776">
    <property type="component" value="Unassembled WGS sequence"/>
</dbReference>
<dbReference type="WBParaSite" id="TCLT_0000877601-mRNA-1">
    <property type="protein sequence ID" value="TCLT_0000877601-mRNA-1"/>
    <property type="gene ID" value="TCLT_0000877601"/>
</dbReference>
<dbReference type="AlphaFoldDB" id="A0A0N5D6V4"/>
<name>A0A0N5D6V4_THECL</name>
<gene>
    <name evidence="2" type="ORF">TCLT_LOCUS8765</name>
</gene>
<evidence type="ECO:0000313" key="4">
    <source>
        <dbReference type="WBParaSite" id="TCLT_0000877601-mRNA-1"/>
    </source>
</evidence>
<evidence type="ECO:0000256" key="1">
    <source>
        <dbReference type="SAM" id="Coils"/>
    </source>
</evidence>
<dbReference type="STRING" id="103827.A0A0N5D6V4"/>
<proteinExistence type="predicted"/>
<dbReference type="OrthoDB" id="206335at2759"/>
<protein>
    <submittedName>
        <fullName evidence="4">Zf-C3H1 domain-containing protein</fullName>
    </submittedName>
</protein>
<evidence type="ECO:0000313" key="2">
    <source>
        <dbReference type="EMBL" id="VDN06347.1"/>
    </source>
</evidence>
<evidence type="ECO:0000313" key="3">
    <source>
        <dbReference type="Proteomes" id="UP000276776"/>
    </source>
</evidence>
<reference evidence="2 3" key="2">
    <citation type="submission" date="2018-11" db="EMBL/GenBank/DDBJ databases">
        <authorList>
            <consortium name="Pathogen Informatics"/>
        </authorList>
    </citation>
    <scope>NUCLEOTIDE SEQUENCE [LARGE SCALE GENOMIC DNA]</scope>
</reference>
<sequence length="241" mass="26943">MIGRSGLFTDIMCPYDDDCSRPHCHFWHTKDDVSQQQESSLSFLSLPHEQPFVGYVGYVEMQAAAPVYYQSIYAPLDPVICSRTSSKSITQDSASHLNSDVIYIPTKIAPSTHKRTPSPEITKPKMPVELPVNEILDPSNDKPKTYIVPSTSGSSLVENTKYSEMSLNDYAKSVADIDTRIEKLQRKIEIERKQKEKIVHDIRALVKPGAVSSSARKQSVSSIMHFIVASIMLRPCEVVLA</sequence>